<reference evidence="8" key="1">
    <citation type="submission" date="2025-08" db="UniProtKB">
        <authorList>
            <consortium name="RefSeq"/>
        </authorList>
    </citation>
    <scope>IDENTIFICATION</scope>
</reference>
<dbReference type="GO" id="GO:0008173">
    <property type="term" value="F:RNA methyltransferase activity"/>
    <property type="evidence" value="ECO:0007669"/>
    <property type="project" value="InterPro"/>
</dbReference>
<dbReference type="FunCoup" id="A0A6J2VRX0">
    <property type="interactions" value="68"/>
</dbReference>
<dbReference type="InParanoid" id="A0A6J2VRX0"/>
<protein>
    <submittedName>
        <fullName evidence="8">rRNA methyltransferase 3A, mitochondrial</fullName>
    </submittedName>
</protein>
<dbReference type="SUPFAM" id="SSF55315">
    <property type="entry name" value="L30e-like"/>
    <property type="match status" value="1"/>
</dbReference>
<evidence type="ECO:0000313" key="7">
    <source>
        <dbReference type="Proteomes" id="UP000504632"/>
    </source>
</evidence>
<dbReference type="Gene3D" id="3.40.1280.10">
    <property type="match status" value="1"/>
</dbReference>
<keyword evidence="3 8" id="KW-0489">Methyltransferase</keyword>
<dbReference type="GO" id="GO:0032259">
    <property type="term" value="P:methylation"/>
    <property type="evidence" value="ECO:0007669"/>
    <property type="project" value="UniProtKB-KW"/>
</dbReference>
<feature type="compositionally biased region" description="Acidic residues" evidence="5">
    <location>
        <begin position="366"/>
        <end position="378"/>
    </location>
</feature>
<feature type="region of interest" description="Disordered" evidence="5">
    <location>
        <begin position="329"/>
        <end position="378"/>
    </location>
</feature>
<dbReference type="InterPro" id="IPR029064">
    <property type="entry name" value="Ribosomal_eL30-like_sf"/>
</dbReference>
<dbReference type="Pfam" id="PF22435">
    <property type="entry name" value="MRM3-like_sub_bind"/>
    <property type="match status" value="1"/>
</dbReference>
<dbReference type="Proteomes" id="UP000504632">
    <property type="component" value="Chromosome 6"/>
</dbReference>
<dbReference type="PANTHER" id="PTHR43191">
    <property type="entry name" value="RRNA METHYLTRANSFERASE 3"/>
    <property type="match status" value="1"/>
</dbReference>
<feature type="domain" description="RNA 2-O ribose methyltransferase substrate binding" evidence="6">
    <location>
        <begin position="161"/>
        <end position="232"/>
    </location>
</feature>
<evidence type="ECO:0000256" key="4">
    <source>
        <dbReference type="ARBA" id="ARBA00022679"/>
    </source>
</evidence>
<gene>
    <name evidence="8" type="primary">mrm3a</name>
</gene>
<dbReference type="CDD" id="cd18106">
    <property type="entry name" value="SpoU-like_RNMTL1"/>
    <property type="match status" value="1"/>
</dbReference>
<dbReference type="GO" id="GO:0005737">
    <property type="term" value="C:cytoplasm"/>
    <property type="evidence" value="ECO:0007669"/>
    <property type="project" value="UniProtKB-ARBA"/>
</dbReference>
<organism evidence="7 8">
    <name type="scientific">Chanos chanos</name>
    <name type="common">Milkfish</name>
    <name type="synonym">Mugil chanos</name>
    <dbReference type="NCBI Taxonomy" id="29144"/>
    <lineage>
        <taxon>Eukaryota</taxon>
        <taxon>Metazoa</taxon>
        <taxon>Chordata</taxon>
        <taxon>Craniata</taxon>
        <taxon>Vertebrata</taxon>
        <taxon>Euteleostomi</taxon>
        <taxon>Actinopterygii</taxon>
        <taxon>Neopterygii</taxon>
        <taxon>Teleostei</taxon>
        <taxon>Ostariophysi</taxon>
        <taxon>Gonorynchiformes</taxon>
        <taxon>Chanidae</taxon>
        <taxon>Chanos</taxon>
    </lineage>
</organism>
<dbReference type="InterPro" id="IPR053888">
    <property type="entry name" value="MRM3-like_sub_bind"/>
</dbReference>
<keyword evidence="2" id="KW-0698">rRNA processing</keyword>
<evidence type="ECO:0000256" key="3">
    <source>
        <dbReference type="ARBA" id="ARBA00022603"/>
    </source>
</evidence>
<dbReference type="InterPro" id="IPR051259">
    <property type="entry name" value="rRNA_Methyltransferase"/>
</dbReference>
<dbReference type="OrthoDB" id="270651at2759"/>
<dbReference type="Pfam" id="PF00588">
    <property type="entry name" value="SpoU_methylase"/>
    <property type="match status" value="1"/>
</dbReference>
<dbReference type="SMART" id="SM00967">
    <property type="entry name" value="SpoU_sub_bind"/>
    <property type="match status" value="1"/>
</dbReference>
<dbReference type="SUPFAM" id="SSF75217">
    <property type="entry name" value="alpha/beta knot"/>
    <property type="match status" value="1"/>
</dbReference>
<dbReference type="GO" id="GO:0006364">
    <property type="term" value="P:rRNA processing"/>
    <property type="evidence" value="ECO:0007669"/>
    <property type="project" value="UniProtKB-KW"/>
</dbReference>
<dbReference type="InterPro" id="IPR001537">
    <property type="entry name" value="SpoU_MeTrfase"/>
</dbReference>
<dbReference type="AlphaFoldDB" id="A0A6J2VRX0"/>
<dbReference type="InterPro" id="IPR013123">
    <property type="entry name" value="SpoU_subst-bd"/>
</dbReference>
<keyword evidence="4" id="KW-0808">Transferase</keyword>
<dbReference type="InterPro" id="IPR029028">
    <property type="entry name" value="Alpha/beta_knot_MTases"/>
</dbReference>
<dbReference type="CTD" id="550390"/>
<evidence type="ECO:0000259" key="6">
    <source>
        <dbReference type="SMART" id="SM00967"/>
    </source>
</evidence>
<accession>A0A6J2VRX0</accession>
<dbReference type="Gene3D" id="3.30.1330.30">
    <property type="match status" value="1"/>
</dbReference>
<proteinExistence type="inferred from homology"/>
<name>A0A6J2VRX0_CHACN</name>
<evidence type="ECO:0000256" key="5">
    <source>
        <dbReference type="SAM" id="MobiDB-lite"/>
    </source>
</evidence>
<dbReference type="PANTHER" id="PTHR43191:SF2">
    <property type="entry name" value="RRNA METHYLTRANSFERASE 3, MITOCHONDRIAL"/>
    <property type="match status" value="1"/>
</dbReference>
<evidence type="ECO:0000313" key="8">
    <source>
        <dbReference type="RefSeq" id="XP_030633916.1"/>
    </source>
</evidence>
<dbReference type="RefSeq" id="XP_030633916.1">
    <property type="nucleotide sequence ID" value="XM_030778056.1"/>
</dbReference>
<keyword evidence="7" id="KW-1185">Reference proteome</keyword>
<dbReference type="GeneID" id="115815090"/>
<evidence type="ECO:0000256" key="2">
    <source>
        <dbReference type="ARBA" id="ARBA00022552"/>
    </source>
</evidence>
<sequence>MAAFMRGVSHEILISVGRSTLFRKAAPTAIDSRRYVRALRRRPVSVVYPDGQRETLRKPYQILDSESKQSKHQPSTLQTERQTAGKDIFKKHAPQKASTKHGDNAAITGEHLSQFTDEPGSLKEKLSGLRIEKALPGDKKLGKVVSIARSRTYREQQGKILLEGRRLICDALNAGAIPQIVFFSKAERLCELPIEKLKRASLVKVKFEDIKIWSDLVTPQGVIAIFSKPDTSRLEFPKDLRLQTVPLSLICDNIRDPGNLGTILRCAAAAGCDRVLLTKGCVDAWEPKVLRAAMGAHFRLPIFPSLSWDDIPEHLPAAVTVHVADNCSSSQRAEETETPSKRVLKPSDLGWVSNRPNSKQRHFEEMDSDSDDEFDDSDVEDNVSKFSFPRVEPKLYLESWIQKNTALVIGGETHGLSLEALQLAEKTDGRRLFVPVALGMDSLNSAMAASILLFEGRRQLLSPGRREKSKIH</sequence>
<comment type="similarity">
    <text evidence="1">Belongs to the class IV-like SAM-binding methyltransferase superfamily. RNA methyltransferase TrmH family.</text>
</comment>
<dbReference type="GO" id="GO:0003723">
    <property type="term" value="F:RNA binding"/>
    <property type="evidence" value="ECO:0007669"/>
    <property type="project" value="InterPro"/>
</dbReference>
<dbReference type="InterPro" id="IPR029026">
    <property type="entry name" value="tRNA_m1G_MTases_N"/>
</dbReference>
<evidence type="ECO:0000256" key="1">
    <source>
        <dbReference type="ARBA" id="ARBA00007228"/>
    </source>
</evidence>